<sequence length="70" mass="7794">MCSIAEYGHVLCQASIDSQHLRKSPYSRKTSRARHPMLSLSLLLRARTCQSIMASLPRSVALITSITHRG</sequence>
<evidence type="ECO:0000313" key="2">
    <source>
        <dbReference type="Proteomes" id="UP000005426"/>
    </source>
</evidence>
<name>G9NJW2_HYPAI</name>
<accession>G9NJW2</accession>
<keyword evidence="2" id="KW-1185">Reference proteome</keyword>
<reference evidence="1 2" key="1">
    <citation type="journal article" date="2011" name="Genome Biol.">
        <title>Comparative genome sequence analysis underscores mycoparasitism as the ancestral life style of Trichoderma.</title>
        <authorList>
            <person name="Kubicek C.P."/>
            <person name="Herrera-Estrella A."/>
            <person name="Seidl-Seiboth V."/>
            <person name="Martinez D.A."/>
            <person name="Druzhinina I.S."/>
            <person name="Thon M."/>
            <person name="Zeilinger S."/>
            <person name="Casas-Flores S."/>
            <person name="Horwitz B.A."/>
            <person name="Mukherjee P.K."/>
            <person name="Mukherjee M."/>
            <person name="Kredics L."/>
            <person name="Alcaraz L.D."/>
            <person name="Aerts A."/>
            <person name="Antal Z."/>
            <person name="Atanasova L."/>
            <person name="Cervantes-Badillo M.G."/>
            <person name="Challacombe J."/>
            <person name="Chertkov O."/>
            <person name="McCluskey K."/>
            <person name="Coulpier F."/>
            <person name="Deshpande N."/>
            <person name="von Doehren H."/>
            <person name="Ebbole D.J."/>
            <person name="Esquivel-Naranjo E.U."/>
            <person name="Fekete E."/>
            <person name="Flipphi M."/>
            <person name="Glaser F."/>
            <person name="Gomez-Rodriguez E.Y."/>
            <person name="Gruber S."/>
            <person name="Han C."/>
            <person name="Henrissat B."/>
            <person name="Hermosa R."/>
            <person name="Hernandez-Onate M."/>
            <person name="Karaffa L."/>
            <person name="Kosti I."/>
            <person name="Le Crom S."/>
            <person name="Lindquist E."/>
            <person name="Lucas S."/>
            <person name="Luebeck M."/>
            <person name="Luebeck P.S."/>
            <person name="Margeot A."/>
            <person name="Metz B."/>
            <person name="Misra M."/>
            <person name="Nevalainen H."/>
            <person name="Omann M."/>
            <person name="Packer N."/>
            <person name="Perrone G."/>
            <person name="Uresti-Rivera E.E."/>
            <person name="Salamov A."/>
            <person name="Schmoll M."/>
            <person name="Seiboth B."/>
            <person name="Shapiro H."/>
            <person name="Sukno S."/>
            <person name="Tamayo-Ramos J.A."/>
            <person name="Tisch D."/>
            <person name="Wiest A."/>
            <person name="Wilkinson H.H."/>
            <person name="Zhang M."/>
            <person name="Coutinho P.M."/>
            <person name="Kenerley C.M."/>
            <person name="Monte E."/>
            <person name="Baker S.E."/>
            <person name="Grigoriev I.V."/>
        </authorList>
    </citation>
    <scope>NUCLEOTIDE SEQUENCE [LARGE SCALE GENOMIC DNA]</scope>
    <source>
        <strain evidence="2">ATCC 20476 / IMI 206040</strain>
    </source>
</reference>
<feature type="non-terminal residue" evidence="1">
    <location>
        <position position="70"/>
    </location>
</feature>
<comment type="caution">
    <text evidence="1">The sequence shown here is derived from an EMBL/GenBank/DDBJ whole genome shotgun (WGS) entry which is preliminary data.</text>
</comment>
<dbReference type="EMBL" id="ABDG02000017">
    <property type="protein sequence ID" value="EHK49184.1"/>
    <property type="molecule type" value="Genomic_DNA"/>
</dbReference>
<evidence type="ECO:0000313" key="1">
    <source>
        <dbReference type="EMBL" id="EHK49184.1"/>
    </source>
</evidence>
<dbReference type="HOGENOM" id="CLU_2764738_0_0_1"/>
<protein>
    <submittedName>
        <fullName evidence="1">Uncharacterized protein</fullName>
    </submittedName>
</protein>
<gene>
    <name evidence="1" type="ORF">TRIATDRAFT_297842</name>
</gene>
<dbReference type="Proteomes" id="UP000005426">
    <property type="component" value="Unassembled WGS sequence"/>
</dbReference>
<organism evidence="1 2">
    <name type="scientific">Hypocrea atroviridis (strain ATCC 20476 / IMI 206040)</name>
    <name type="common">Trichoderma atroviride</name>
    <dbReference type="NCBI Taxonomy" id="452589"/>
    <lineage>
        <taxon>Eukaryota</taxon>
        <taxon>Fungi</taxon>
        <taxon>Dikarya</taxon>
        <taxon>Ascomycota</taxon>
        <taxon>Pezizomycotina</taxon>
        <taxon>Sordariomycetes</taxon>
        <taxon>Hypocreomycetidae</taxon>
        <taxon>Hypocreales</taxon>
        <taxon>Hypocreaceae</taxon>
        <taxon>Trichoderma</taxon>
    </lineage>
</organism>
<dbReference type="AlphaFoldDB" id="G9NJW2"/>
<proteinExistence type="predicted"/>